<sequence length="481" mass="53283">MAKAPKVSDTSRKKIQLIIDTQKNAQLAEGSPSLRLRIDRINRVIALLGDNQDAIIEALNADFGNRSNAGSMMTDIYATISSLKSNRNKVAKWMKRSSRAASFPFNLLGGRASIKYQPIGVVGNVVPWNFPFNLAFTPLGSIFAAGNRCIIKPSEYTPHCIQLMKKLVEQYFDVTELAVVTGGPKTGEIFSTMPFDHLLFTGSTSIAPHVIRGSAENIMPLTLELGGKSPVIVSQSANMKQTADRIMFAKTLNAGQICLAPDYIMVPEDQKETFSNLAMDSIRTMFPTLKENQDYTSIINERNYDRLKGYLADAKRKGAEIIEINPAEENFTQQQHFKIPPTLVINPSDNMKLMQEEIFGPILPIKTYQTINEAIDYVNAHDRPLGLYYFGADKNEENEVISRTISGGVTINDLLVHATQEGLPFGGVGASGMGAYNGLEGFKNFSHAKPIYRQTPIEKVLQMLRPPYTEKLYSILKSMAS</sequence>
<dbReference type="FunFam" id="3.40.309.10:FF:000003">
    <property type="entry name" value="Aldehyde dehydrogenase"/>
    <property type="match status" value="1"/>
</dbReference>
<dbReference type="EMBL" id="QOQF01000024">
    <property type="protein sequence ID" value="RCL76106.1"/>
    <property type="molecule type" value="Genomic_DNA"/>
</dbReference>
<reference evidence="9 10" key="1">
    <citation type="journal article" date="2018" name="Microbiome">
        <title>Fine metagenomic profile of the Mediterranean stratified and mixed water columns revealed by assembly and recruitment.</title>
        <authorList>
            <person name="Haro-Moreno J.M."/>
            <person name="Lopez-Perez M."/>
            <person name="De La Torre J.R."/>
            <person name="Picazo A."/>
            <person name="Camacho A."/>
            <person name="Rodriguez-Valera F."/>
        </authorList>
    </citation>
    <scope>NUCLEOTIDE SEQUENCE [LARGE SCALE GENOMIC DNA]</scope>
    <source>
        <strain evidence="9">MED-G55</strain>
    </source>
</reference>
<evidence type="ECO:0000256" key="2">
    <source>
        <dbReference type="ARBA" id="ARBA00023002"/>
    </source>
</evidence>
<organism evidence="9 10">
    <name type="scientific">PS1 clade bacterium</name>
    <dbReference type="NCBI Taxonomy" id="2175152"/>
    <lineage>
        <taxon>Bacteria</taxon>
        <taxon>Pseudomonadati</taxon>
        <taxon>Pseudomonadota</taxon>
        <taxon>Alphaproteobacteria</taxon>
        <taxon>PS1 clade</taxon>
    </lineage>
</organism>
<dbReference type="InterPro" id="IPR012394">
    <property type="entry name" value="Aldehyde_DH_NAD(P)"/>
</dbReference>
<dbReference type="Gene3D" id="3.40.309.10">
    <property type="entry name" value="Aldehyde Dehydrogenase, Chain A, domain 2"/>
    <property type="match status" value="1"/>
</dbReference>
<evidence type="ECO:0000256" key="5">
    <source>
        <dbReference type="PIRSR" id="PIRSR036492-1"/>
    </source>
</evidence>
<feature type="active site" evidence="5 6">
    <location>
        <position position="224"/>
    </location>
</feature>
<evidence type="ECO:0000256" key="6">
    <source>
        <dbReference type="PROSITE-ProRule" id="PRU10007"/>
    </source>
</evidence>
<dbReference type="PANTHER" id="PTHR43570:SF20">
    <property type="entry name" value="ALDEHYDE DEHYDROGENASE ALDX-RELATED"/>
    <property type="match status" value="1"/>
</dbReference>
<dbReference type="Gene3D" id="3.40.605.10">
    <property type="entry name" value="Aldehyde Dehydrogenase, Chain A, domain 1"/>
    <property type="match status" value="1"/>
</dbReference>
<dbReference type="InterPro" id="IPR016163">
    <property type="entry name" value="Ald_DH_C"/>
</dbReference>
<evidence type="ECO:0000256" key="7">
    <source>
        <dbReference type="RuleBase" id="RU003345"/>
    </source>
</evidence>
<dbReference type="SUPFAM" id="SSF53720">
    <property type="entry name" value="ALDH-like"/>
    <property type="match status" value="1"/>
</dbReference>
<dbReference type="InterPro" id="IPR029510">
    <property type="entry name" value="Ald_DH_CS_GLU"/>
</dbReference>
<dbReference type="PIRSF" id="PIRSF036492">
    <property type="entry name" value="ALDH"/>
    <property type="match status" value="1"/>
</dbReference>
<keyword evidence="3" id="KW-0520">NAD</keyword>
<evidence type="ECO:0000259" key="8">
    <source>
        <dbReference type="Pfam" id="PF00171"/>
    </source>
</evidence>
<accession>A0A368DXQ8</accession>
<comment type="caution">
    <text evidence="9">The sequence shown here is derived from an EMBL/GenBank/DDBJ whole genome shotgun (WGS) entry which is preliminary data.</text>
</comment>
<dbReference type="PANTHER" id="PTHR43570">
    <property type="entry name" value="ALDEHYDE DEHYDROGENASE"/>
    <property type="match status" value="1"/>
</dbReference>
<dbReference type="GO" id="GO:0005737">
    <property type="term" value="C:cytoplasm"/>
    <property type="evidence" value="ECO:0007669"/>
    <property type="project" value="TreeGrafter"/>
</dbReference>
<evidence type="ECO:0000313" key="10">
    <source>
        <dbReference type="Proteomes" id="UP000252132"/>
    </source>
</evidence>
<protein>
    <recommendedName>
        <fullName evidence="4">Aldehyde dehydrogenase</fullName>
    </recommendedName>
</protein>
<proteinExistence type="inferred from homology"/>
<evidence type="ECO:0000256" key="4">
    <source>
        <dbReference type="PIRNR" id="PIRNR036492"/>
    </source>
</evidence>
<dbReference type="InterPro" id="IPR016161">
    <property type="entry name" value="Ald_DH/histidinol_DH"/>
</dbReference>
<dbReference type="InterPro" id="IPR015590">
    <property type="entry name" value="Aldehyde_DH_dom"/>
</dbReference>
<evidence type="ECO:0000313" key="9">
    <source>
        <dbReference type="EMBL" id="RCL76106.1"/>
    </source>
</evidence>
<name>A0A368DXQ8_9PROT</name>
<dbReference type="AlphaFoldDB" id="A0A368DXQ8"/>
<feature type="domain" description="Aldehyde dehydrogenase" evidence="8">
    <location>
        <begin position="6"/>
        <end position="449"/>
    </location>
</feature>
<comment type="similarity">
    <text evidence="1 4 7">Belongs to the aldehyde dehydrogenase family.</text>
</comment>
<keyword evidence="2 4" id="KW-0560">Oxidoreductase</keyword>
<dbReference type="CDD" id="cd07133">
    <property type="entry name" value="ALDH_CALDH_CalB"/>
    <property type="match status" value="1"/>
</dbReference>
<evidence type="ECO:0000256" key="1">
    <source>
        <dbReference type="ARBA" id="ARBA00009986"/>
    </source>
</evidence>
<gene>
    <name evidence="9" type="ORF">DBW69_05575</name>
</gene>
<dbReference type="Proteomes" id="UP000252132">
    <property type="component" value="Unassembled WGS sequence"/>
</dbReference>
<dbReference type="GO" id="GO:0004029">
    <property type="term" value="F:aldehyde dehydrogenase (NAD+) activity"/>
    <property type="evidence" value="ECO:0007669"/>
    <property type="project" value="TreeGrafter"/>
</dbReference>
<dbReference type="Pfam" id="PF00171">
    <property type="entry name" value="Aldedh"/>
    <property type="match status" value="1"/>
</dbReference>
<dbReference type="PROSITE" id="PS00687">
    <property type="entry name" value="ALDEHYDE_DEHYDR_GLU"/>
    <property type="match status" value="1"/>
</dbReference>
<evidence type="ECO:0000256" key="3">
    <source>
        <dbReference type="ARBA" id="ARBA00023027"/>
    </source>
</evidence>
<dbReference type="GO" id="GO:0006081">
    <property type="term" value="P:aldehyde metabolic process"/>
    <property type="evidence" value="ECO:0007669"/>
    <property type="project" value="InterPro"/>
</dbReference>
<dbReference type="InterPro" id="IPR016162">
    <property type="entry name" value="Ald_DH_N"/>
</dbReference>
<feature type="active site" evidence="5">
    <location>
        <position position="258"/>
    </location>
</feature>